<evidence type="ECO:0000313" key="1">
    <source>
        <dbReference type="EMBL" id="EFI28084.1"/>
    </source>
</evidence>
<comment type="caution">
    <text evidence="1">The sequence shown here is derived from an EMBL/GenBank/DDBJ whole genome shotgun (WGS) entry which is preliminary data.</text>
</comment>
<protein>
    <submittedName>
        <fullName evidence="1">Uncharacterized protein</fullName>
    </submittedName>
</protein>
<dbReference type="EMBL" id="AACS02000003">
    <property type="protein sequence ID" value="EFI28084.1"/>
    <property type="molecule type" value="Genomic_DNA"/>
</dbReference>
<dbReference type="HOGENOM" id="CLU_2867571_0_0_1"/>
<organism evidence="1 2">
    <name type="scientific">Coprinopsis cinerea (strain Okayama-7 / 130 / ATCC MYA-4618 / FGSC 9003)</name>
    <name type="common">Inky cap fungus</name>
    <name type="synonym">Hormographiella aspergillata</name>
    <dbReference type="NCBI Taxonomy" id="240176"/>
    <lineage>
        <taxon>Eukaryota</taxon>
        <taxon>Fungi</taxon>
        <taxon>Dikarya</taxon>
        <taxon>Basidiomycota</taxon>
        <taxon>Agaricomycotina</taxon>
        <taxon>Agaricomycetes</taxon>
        <taxon>Agaricomycetidae</taxon>
        <taxon>Agaricales</taxon>
        <taxon>Agaricineae</taxon>
        <taxon>Psathyrellaceae</taxon>
        <taxon>Coprinopsis</taxon>
    </lineage>
</organism>
<sequence>MYGPKVVHKPADLSPGEYETVVDLIPMFVEQDMEGELKEWGDRWLALSLARKMLWNDDGVVRGG</sequence>
<dbReference type="OrthoDB" id="3007465at2759"/>
<dbReference type="VEuPathDB" id="FungiDB:CC1G_14111"/>
<dbReference type="AlphaFoldDB" id="D6RLJ2"/>
<proteinExistence type="predicted"/>
<keyword evidence="2" id="KW-1185">Reference proteome</keyword>
<gene>
    <name evidence="1" type="ORF">CC1G_14111</name>
</gene>
<accession>D6RLJ2</accession>
<name>D6RLJ2_COPC7</name>
<reference evidence="1 2" key="1">
    <citation type="journal article" date="2010" name="Proc. Natl. Acad. Sci. U.S.A.">
        <title>Insights into evolution of multicellular fungi from the assembled chromosomes of the mushroom Coprinopsis cinerea (Coprinus cinereus).</title>
        <authorList>
            <person name="Stajich J.E."/>
            <person name="Wilke S.K."/>
            <person name="Ahren D."/>
            <person name="Au C.H."/>
            <person name="Birren B.W."/>
            <person name="Borodovsky M."/>
            <person name="Burns C."/>
            <person name="Canback B."/>
            <person name="Casselton L.A."/>
            <person name="Cheng C.K."/>
            <person name="Deng J."/>
            <person name="Dietrich F.S."/>
            <person name="Fargo D.C."/>
            <person name="Farman M.L."/>
            <person name="Gathman A.C."/>
            <person name="Goldberg J."/>
            <person name="Guigo R."/>
            <person name="Hoegger P.J."/>
            <person name="Hooker J.B."/>
            <person name="Huggins A."/>
            <person name="James T.Y."/>
            <person name="Kamada T."/>
            <person name="Kilaru S."/>
            <person name="Kodira C."/>
            <person name="Kues U."/>
            <person name="Kupfer D."/>
            <person name="Kwan H.S."/>
            <person name="Lomsadze A."/>
            <person name="Li W."/>
            <person name="Lilly W.W."/>
            <person name="Ma L.J."/>
            <person name="Mackey A.J."/>
            <person name="Manning G."/>
            <person name="Martin F."/>
            <person name="Muraguchi H."/>
            <person name="Natvig D.O."/>
            <person name="Palmerini H."/>
            <person name="Ramesh M.A."/>
            <person name="Rehmeyer C.J."/>
            <person name="Roe B.A."/>
            <person name="Shenoy N."/>
            <person name="Stanke M."/>
            <person name="Ter-Hovhannisyan V."/>
            <person name="Tunlid A."/>
            <person name="Velagapudi R."/>
            <person name="Vision T.J."/>
            <person name="Zeng Q."/>
            <person name="Zolan M.E."/>
            <person name="Pukkila P.J."/>
        </authorList>
    </citation>
    <scope>NUCLEOTIDE SEQUENCE [LARGE SCALE GENOMIC DNA]</scope>
    <source>
        <strain evidence="2">Okayama-7 / 130 / ATCC MYA-4618 / FGSC 9003</strain>
    </source>
</reference>
<dbReference type="KEGG" id="cci:CC1G_14111"/>
<dbReference type="Proteomes" id="UP000001861">
    <property type="component" value="Unassembled WGS sequence"/>
</dbReference>
<evidence type="ECO:0000313" key="2">
    <source>
        <dbReference type="Proteomes" id="UP000001861"/>
    </source>
</evidence>
<dbReference type="RefSeq" id="XP_002911578.1">
    <property type="nucleotide sequence ID" value="XM_002911532.1"/>
</dbReference>
<dbReference type="InParanoid" id="D6RLJ2"/>
<dbReference type="GeneID" id="9378843"/>